<evidence type="ECO:0000256" key="6">
    <source>
        <dbReference type="ARBA" id="ARBA00023176"/>
    </source>
</evidence>
<evidence type="ECO:0000256" key="1">
    <source>
        <dbReference type="ARBA" id="ARBA00004283"/>
    </source>
</evidence>
<evidence type="ECO:0000256" key="7">
    <source>
        <dbReference type="PROSITE-ProRule" id="PRU01077"/>
    </source>
</evidence>
<protein>
    <recommendedName>
        <fullName evidence="14">F-BAR domain only protein 2</fullName>
    </recommendedName>
</protein>
<dbReference type="OrthoDB" id="5593455at2759"/>
<dbReference type="GO" id="GO:0030136">
    <property type="term" value="C:clathrin-coated vesicle"/>
    <property type="evidence" value="ECO:0007669"/>
    <property type="project" value="TreeGrafter"/>
</dbReference>
<comment type="caution">
    <text evidence="12">The sequence shown here is derived from an EMBL/GenBank/DDBJ whole genome shotgun (WGS) entry which is preliminary data.</text>
</comment>
<dbReference type="Pfam" id="PF22699">
    <property type="entry name" value="GMIP-like_FCH"/>
    <property type="match status" value="1"/>
</dbReference>
<feature type="domain" description="MHD" evidence="10">
    <location>
        <begin position="589"/>
        <end position="857"/>
    </location>
</feature>
<dbReference type="InterPro" id="IPR028565">
    <property type="entry name" value="MHD"/>
</dbReference>
<evidence type="ECO:0000313" key="12">
    <source>
        <dbReference type="EMBL" id="KAF2899151.1"/>
    </source>
</evidence>
<dbReference type="InterPro" id="IPR001060">
    <property type="entry name" value="FCH_dom"/>
</dbReference>
<dbReference type="AlphaFoldDB" id="A0A8K0D939"/>
<dbReference type="PROSITE" id="PS51072">
    <property type="entry name" value="MHD"/>
    <property type="match status" value="1"/>
</dbReference>
<dbReference type="GO" id="GO:0048268">
    <property type="term" value="P:clathrin coat assembly"/>
    <property type="evidence" value="ECO:0007669"/>
    <property type="project" value="TreeGrafter"/>
</dbReference>
<dbReference type="PANTHER" id="PTHR23065">
    <property type="entry name" value="PROLINE-SERINE-THREONINE PHOSPHATASE INTERACTING PROTEIN 1"/>
    <property type="match status" value="1"/>
</dbReference>
<feature type="domain" description="F-BAR" evidence="11">
    <location>
        <begin position="3"/>
        <end position="249"/>
    </location>
</feature>
<dbReference type="InterPro" id="IPR031160">
    <property type="entry name" value="F_BAR_dom"/>
</dbReference>
<dbReference type="InterPro" id="IPR018808">
    <property type="entry name" value="Muniscin_C"/>
</dbReference>
<feature type="compositionally biased region" description="Basic and acidic residues" evidence="9">
    <location>
        <begin position="281"/>
        <end position="294"/>
    </location>
</feature>
<dbReference type="GO" id="GO:0072583">
    <property type="term" value="P:clathrin-dependent endocytosis"/>
    <property type="evidence" value="ECO:0007669"/>
    <property type="project" value="TreeGrafter"/>
</dbReference>
<feature type="compositionally biased region" description="Basic and acidic residues" evidence="9">
    <location>
        <begin position="309"/>
        <end position="320"/>
    </location>
</feature>
<reference evidence="12" key="1">
    <citation type="submission" date="2019-08" db="EMBL/GenBank/DDBJ databases">
        <title>The genome of the North American firefly Photinus pyralis.</title>
        <authorList>
            <consortium name="Photinus pyralis genome working group"/>
            <person name="Fallon T.R."/>
            <person name="Sander Lower S.E."/>
            <person name="Weng J.-K."/>
        </authorList>
    </citation>
    <scope>NUCLEOTIDE SEQUENCE</scope>
    <source>
        <strain evidence="12">TRF0915ILg1</strain>
        <tissue evidence="12">Whole body</tissue>
    </source>
</reference>
<evidence type="ECO:0000256" key="5">
    <source>
        <dbReference type="ARBA" id="ARBA00023136"/>
    </source>
</evidence>
<keyword evidence="6" id="KW-0168">Coated pit</keyword>
<dbReference type="CDD" id="cd07648">
    <property type="entry name" value="F-BAR_FCHO"/>
    <property type="match status" value="1"/>
</dbReference>
<dbReference type="Pfam" id="PF10291">
    <property type="entry name" value="muHD"/>
    <property type="match status" value="1"/>
</dbReference>
<dbReference type="FunFam" id="1.20.1270.60:FF:000016">
    <property type="entry name" value="FCH domain only protein 2"/>
    <property type="match status" value="1"/>
</dbReference>
<evidence type="ECO:0000256" key="9">
    <source>
        <dbReference type="SAM" id="MobiDB-lite"/>
    </source>
</evidence>
<dbReference type="SMART" id="SM00055">
    <property type="entry name" value="FCH"/>
    <property type="match status" value="1"/>
</dbReference>
<feature type="compositionally biased region" description="Polar residues" evidence="9">
    <location>
        <begin position="355"/>
        <end position="368"/>
    </location>
</feature>
<evidence type="ECO:0000259" key="11">
    <source>
        <dbReference type="PROSITE" id="PS51741"/>
    </source>
</evidence>
<keyword evidence="3" id="KW-0254">Endocytosis</keyword>
<dbReference type="SUPFAM" id="SSF49447">
    <property type="entry name" value="Second domain of Mu2 adaptin subunit (ap50) of ap2 adaptor"/>
    <property type="match status" value="1"/>
</dbReference>
<proteinExistence type="inferred from homology"/>
<dbReference type="EMBL" id="VTPC01003021">
    <property type="protein sequence ID" value="KAF2899151.1"/>
    <property type="molecule type" value="Genomic_DNA"/>
</dbReference>
<evidence type="ECO:0008006" key="14">
    <source>
        <dbReference type="Google" id="ProtNLM"/>
    </source>
</evidence>
<evidence type="ECO:0000256" key="3">
    <source>
        <dbReference type="ARBA" id="ARBA00022583"/>
    </source>
</evidence>
<dbReference type="Proteomes" id="UP000801492">
    <property type="component" value="Unassembled WGS sequence"/>
</dbReference>
<feature type="compositionally biased region" description="Polar residues" evidence="9">
    <location>
        <begin position="463"/>
        <end position="472"/>
    </location>
</feature>
<feature type="compositionally biased region" description="Low complexity" evidence="9">
    <location>
        <begin position="476"/>
        <end position="493"/>
    </location>
</feature>
<dbReference type="SUPFAM" id="SSF103657">
    <property type="entry name" value="BAR/IMD domain-like"/>
    <property type="match status" value="1"/>
</dbReference>
<keyword evidence="5" id="KW-0472">Membrane</keyword>
<feature type="compositionally biased region" description="Basic and acidic residues" evidence="9">
    <location>
        <begin position="378"/>
        <end position="387"/>
    </location>
</feature>
<name>A0A8K0D939_IGNLU</name>
<feature type="compositionally biased region" description="Basic residues" evidence="9">
    <location>
        <begin position="295"/>
        <end position="308"/>
    </location>
</feature>
<organism evidence="12 13">
    <name type="scientific">Ignelater luminosus</name>
    <name type="common">Cucubano</name>
    <name type="synonym">Pyrophorus luminosus</name>
    <dbReference type="NCBI Taxonomy" id="2038154"/>
    <lineage>
        <taxon>Eukaryota</taxon>
        <taxon>Metazoa</taxon>
        <taxon>Ecdysozoa</taxon>
        <taxon>Arthropoda</taxon>
        <taxon>Hexapoda</taxon>
        <taxon>Insecta</taxon>
        <taxon>Pterygota</taxon>
        <taxon>Neoptera</taxon>
        <taxon>Endopterygota</taxon>
        <taxon>Coleoptera</taxon>
        <taxon>Polyphaga</taxon>
        <taxon>Elateriformia</taxon>
        <taxon>Elateroidea</taxon>
        <taxon>Elateridae</taxon>
        <taxon>Agrypninae</taxon>
        <taxon>Pyrophorini</taxon>
        <taxon>Ignelater</taxon>
    </lineage>
</organism>
<feature type="compositionally biased region" description="Acidic residues" evidence="9">
    <location>
        <begin position="338"/>
        <end position="349"/>
    </location>
</feature>
<dbReference type="CDD" id="cd09265">
    <property type="entry name" value="AP_Syp1_like_MHD"/>
    <property type="match status" value="1"/>
</dbReference>
<gene>
    <name evidence="12" type="ORF">ILUMI_07022</name>
</gene>
<dbReference type="InterPro" id="IPR036168">
    <property type="entry name" value="AP2_Mu_C_sf"/>
</dbReference>
<feature type="region of interest" description="Disordered" evidence="9">
    <location>
        <begin position="269"/>
        <end position="401"/>
    </location>
</feature>
<feature type="compositionally biased region" description="Polar residues" evidence="9">
    <location>
        <begin position="435"/>
        <end position="446"/>
    </location>
</feature>
<feature type="region of interest" description="Disordered" evidence="9">
    <location>
        <begin position="463"/>
        <end position="493"/>
    </location>
</feature>
<accession>A0A8K0D939</accession>
<dbReference type="GO" id="GO:0005905">
    <property type="term" value="C:clathrin-coated pit"/>
    <property type="evidence" value="ECO:0007669"/>
    <property type="project" value="UniProtKB-SubCell"/>
</dbReference>
<keyword evidence="4 7" id="KW-0175">Coiled coil</keyword>
<evidence type="ECO:0000256" key="4">
    <source>
        <dbReference type="ARBA" id="ARBA00023054"/>
    </source>
</evidence>
<dbReference type="InterPro" id="IPR054713">
    <property type="entry name" value="GMIP/FCHO2-like_FCH"/>
</dbReference>
<evidence type="ECO:0000313" key="13">
    <source>
        <dbReference type="Proteomes" id="UP000801492"/>
    </source>
</evidence>
<evidence type="ECO:0000256" key="8">
    <source>
        <dbReference type="SAM" id="Coils"/>
    </source>
</evidence>
<comment type="subcellular location">
    <subcellularLocation>
        <location evidence="1">Membrane</location>
        <location evidence="1">Clathrin-coated pit</location>
        <topology evidence="1">Peripheral membrane protein</topology>
        <orientation evidence="1">Cytoplasmic side</orientation>
    </subcellularLocation>
</comment>
<dbReference type="GO" id="GO:0005886">
    <property type="term" value="C:plasma membrane"/>
    <property type="evidence" value="ECO:0007669"/>
    <property type="project" value="TreeGrafter"/>
</dbReference>
<dbReference type="InterPro" id="IPR027267">
    <property type="entry name" value="AH/BAR_dom_sf"/>
</dbReference>
<dbReference type="PANTHER" id="PTHR23065:SF15">
    <property type="entry name" value="AT02057P"/>
    <property type="match status" value="1"/>
</dbReference>
<evidence type="ECO:0000256" key="2">
    <source>
        <dbReference type="ARBA" id="ARBA00011064"/>
    </source>
</evidence>
<keyword evidence="13" id="KW-1185">Reference proteome</keyword>
<feature type="compositionally biased region" description="Polar residues" evidence="9">
    <location>
        <begin position="513"/>
        <end position="531"/>
    </location>
</feature>
<sequence>MTVDFNDYFWGQKNNGFDVLYHNMKYGLVSSKELADFFRERSNTEENSSKAFAKLAKQAGSCCMHGTFAPLWQVLKASAERLSSLHMQMVQKVSDLVKEINKYADDLHKKHKTVKEDESGTLEAVQVIQSTTLMVQKAKDAYLQRGVEVEKLKKENNSPKEIEKAEAKLKKAQEDYRAYVEKYNTVKEDFERKMSVTCRHFQELEVTHLTQMKEFLNSYAQVVQWTHEQMGQVHSEFKRQCLEFTVDRLLEQFVLSKYTGLEKPGLVDVEEPLTSPVQESEPSKPSKREGFLRSRRDKAKQKKAKKKKDGSDNTSNKEEKSDLEEKEENKSSQILPEAEQEEPQLDEDGYVIRQNPPQTWTNDKGSFYSSSDSDSDDERERKIHVEIKPLNNGSAPMSASVDELRATVENLYLSPLSSGVGRRGSGNDGQDTVMKRSQSVSQQLGKPSSDLLGLNLFQSPVASNASTPTSSHPYAPLQSPSQPTLNSPTLSSSSKYADLGDLFSEVGDIQPPAASTSTKPFRQTPTPTSGYMSIPRPPSRRSEGGPRGHISPATISRADSVGSLEFRTACVPVGVSRGPSPLTIGMADTIPLAVAFHEIVHSFFRGTDETKCQVKMSGEMMLSFPAGIVAVLANNPNPAKLAFRVRNTQRLNSILPNKQLVSIDSSQSGSDSLVLEFSMSALSALLKRQSEQNPSASYFNVEILKYQIKPKPGANSCPFQLVAYWKCENSHTDLKIDYKYNSHAMNSPSPLLNVNVAVPVDGGVKNMQSKPTAQWSSDSNRVLWKFTELSQHSENHGVGSLLARLELETGPSTPATISTQFNCEGTTLSGIDFQLVGPGYRLSLVKRRFISGKYICDGDPKYSSGTPTPPASTTAGES</sequence>
<evidence type="ECO:0000259" key="10">
    <source>
        <dbReference type="PROSITE" id="PS51072"/>
    </source>
</evidence>
<feature type="region of interest" description="Disordered" evidence="9">
    <location>
        <begin position="415"/>
        <end position="447"/>
    </location>
</feature>
<dbReference type="PROSITE" id="PS51741">
    <property type="entry name" value="F_BAR"/>
    <property type="match status" value="1"/>
</dbReference>
<feature type="coiled-coil region" evidence="8">
    <location>
        <begin position="155"/>
        <end position="189"/>
    </location>
</feature>
<feature type="region of interest" description="Disordered" evidence="9">
    <location>
        <begin position="506"/>
        <end position="556"/>
    </location>
</feature>
<comment type="similarity">
    <text evidence="2">Belongs to the FCHO family.</text>
</comment>
<dbReference type="Gene3D" id="1.20.1270.60">
    <property type="entry name" value="Arfaptin homology (AH) domain/BAR domain"/>
    <property type="match status" value="1"/>
</dbReference>